<gene>
    <name evidence="13" type="primary">atpF</name>
    <name evidence="16" type="ORF">B0F88_11547</name>
</gene>
<dbReference type="PANTHER" id="PTHR33445">
    <property type="entry name" value="ATP SYNTHASE SUBUNIT B', CHLOROPLASTIC"/>
    <property type="match status" value="1"/>
</dbReference>
<dbReference type="GO" id="GO:0045259">
    <property type="term" value="C:proton-transporting ATP synthase complex"/>
    <property type="evidence" value="ECO:0007669"/>
    <property type="project" value="UniProtKB-KW"/>
</dbReference>
<evidence type="ECO:0000256" key="10">
    <source>
        <dbReference type="ARBA" id="ARBA00025198"/>
    </source>
</evidence>
<evidence type="ECO:0000256" key="2">
    <source>
        <dbReference type="ARBA" id="ARBA00022448"/>
    </source>
</evidence>
<name>A0A2S6GP26_9GAMM</name>
<dbReference type="EMBL" id="PTIY01000015">
    <property type="protein sequence ID" value="PPK66957.1"/>
    <property type="molecule type" value="Genomic_DNA"/>
</dbReference>
<comment type="similarity">
    <text evidence="1 13 14">Belongs to the ATPase B chain family.</text>
</comment>
<dbReference type="CDD" id="cd06503">
    <property type="entry name" value="ATP-synt_Fo_b"/>
    <property type="match status" value="1"/>
</dbReference>
<dbReference type="Pfam" id="PF00430">
    <property type="entry name" value="ATP-synt_B"/>
    <property type="match status" value="1"/>
</dbReference>
<dbReference type="HAMAP" id="MF_01398">
    <property type="entry name" value="ATP_synth_b_bprime"/>
    <property type="match status" value="1"/>
</dbReference>
<evidence type="ECO:0000256" key="5">
    <source>
        <dbReference type="ARBA" id="ARBA00022781"/>
    </source>
</evidence>
<keyword evidence="15" id="KW-0175">Coiled coil</keyword>
<keyword evidence="4 13" id="KW-0812">Transmembrane</keyword>
<keyword evidence="17" id="KW-1185">Reference proteome</keyword>
<dbReference type="PANTHER" id="PTHR33445:SF2">
    <property type="entry name" value="ATP SYNTHASE SUBUNIT B', CHLOROPLASTIC"/>
    <property type="match status" value="1"/>
</dbReference>
<comment type="function">
    <text evidence="10 13">F(1)F(0) ATP synthase produces ATP from ADP in the presence of a proton or sodium gradient. F-type ATPases consist of two structural domains, F(1) containing the extramembraneous catalytic core and F(0) containing the membrane proton channel, linked together by a central stalk and a peripheral stalk. During catalysis, ATP synthesis in the catalytic domain of F(1) is coupled via a rotary mechanism of the central stalk subunits to proton translocation.</text>
</comment>
<comment type="subunit">
    <text evidence="13">F-type ATPases have 2 components, F(1) - the catalytic core - and F(0) - the membrane proton channel. F(1) has five subunits: alpha(3), beta(3), gamma(1), delta(1), epsilon(1). F(0) has three main subunits: a(1), b(2) and c(10-14). The alpha and beta chains form an alternating ring which encloses part of the gamma chain. F(1) is attached to F(0) by a central stalk formed by the gamma and epsilon chains, while a peripheral stalk is formed by the delta and b chains.</text>
</comment>
<keyword evidence="8 13" id="KW-0472">Membrane</keyword>
<evidence type="ECO:0000256" key="4">
    <source>
        <dbReference type="ARBA" id="ARBA00022692"/>
    </source>
</evidence>
<evidence type="ECO:0000256" key="14">
    <source>
        <dbReference type="RuleBase" id="RU003848"/>
    </source>
</evidence>
<dbReference type="RefSeq" id="WP_104424934.1">
    <property type="nucleotide sequence ID" value="NZ_PTIY01000015.1"/>
</dbReference>
<evidence type="ECO:0000256" key="8">
    <source>
        <dbReference type="ARBA" id="ARBA00023136"/>
    </source>
</evidence>
<keyword evidence="5 13" id="KW-0375">Hydrogen ion transport</keyword>
<accession>A0A2S6GP26</accession>
<protein>
    <recommendedName>
        <fullName evidence="13">ATP synthase subunit b</fullName>
    </recommendedName>
    <alternativeName>
        <fullName evidence="13">ATP synthase F(0) sector subunit b</fullName>
    </alternativeName>
    <alternativeName>
        <fullName evidence="13">ATPase subunit I</fullName>
    </alternativeName>
    <alternativeName>
        <fullName evidence="13">F-type ATPase subunit b</fullName>
        <shortName evidence="13">F-ATPase subunit b</shortName>
    </alternativeName>
</protein>
<evidence type="ECO:0000313" key="16">
    <source>
        <dbReference type="EMBL" id="PPK66957.1"/>
    </source>
</evidence>
<evidence type="ECO:0000256" key="1">
    <source>
        <dbReference type="ARBA" id="ARBA00005513"/>
    </source>
</evidence>
<keyword evidence="3 13" id="KW-0138">CF(0)</keyword>
<evidence type="ECO:0000256" key="13">
    <source>
        <dbReference type="HAMAP-Rule" id="MF_01398"/>
    </source>
</evidence>
<comment type="subcellular location">
    <subcellularLocation>
        <location evidence="13">Cell membrane</location>
        <topology evidence="13">Single-pass membrane protein</topology>
    </subcellularLocation>
    <subcellularLocation>
        <location evidence="12">Endomembrane system</location>
        <topology evidence="12">Single-pass membrane protein</topology>
    </subcellularLocation>
</comment>
<keyword evidence="7 13" id="KW-0406">Ion transport</keyword>
<dbReference type="GO" id="GO:0046933">
    <property type="term" value="F:proton-transporting ATP synthase activity, rotational mechanism"/>
    <property type="evidence" value="ECO:0007669"/>
    <property type="project" value="UniProtKB-UniRule"/>
</dbReference>
<dbReference type="InterPro" id="IPR050059">
    <property type="entry name" value="ATP_synthase_B_chain"/>
</dbReference>
<dbReference type="GO" id="GO:0012505">
    <property type="term" value="C:endomembrane system"/>
    <property type="evidence" value="ECO:0007669"/>
    <property type="project" value="UniProtKB-SubCell"/>
</dbReference>
<evidence type="ECO:0000256" key="3">
    <source>
        <dbReference type="ARBA" id="ARBA00022547"/>
    </source>
</evidence>
<sequence>MEFNLSTFILEIINFLILIWILQRLFYKPLLDVIAKRKQFIDQSLNDAKNLQQQAEQQRSLYENRQKLWEQEKQAAMAALQQQLEAERRAQLDRLNADLDQERQKAKVALSKQCRELQQQAEKQALQNGAKFAGMLLQQAAGPELEARLFTLLLDNLTTLPEACKLCLTMLGAKKSVPIKITTAYALPVEMRRQLEQRLTLLINNQINFQYHQDAVLLAGLRMDIGAWVLNANLQHELTGFAEIANAPE</sequence>
<dbReference type="InterPro" id="IPR002146">
    <property type="entry name" value="ATP_synth_b/b'su_bac/chlpt"/>
</dbReference>
<evidence type="ECO:0000313" key="17">
    <source>
        <dbReference type="Proteomes" id="UP000238071"/>
    </source>
</evidence>
<evidence type="ECO:0000256" key="9">
    <source>
        <dbReference type="ARBA" id="ARBA00023310"/>
    </source>
</evidence>
<dbReference type="Proteomes" id="UP000238071">
    <property type="component" value="Unassembled WGS sequence"/>
</dbReference>
<proteinExistence type="inferred from homology"/>
<organism evidence="16 17">
    <name type="scientific">Methylobacter tundripaludum</name>
    <dbReference type="NCBI Taxonomy" id="173365"/>
    <lineage>
        <taxon>Bacteria</taxon>
        <taxon>Pseudomonadati</taxon>
        <taxon>Pseudomonadota</taxon>
        <taxon>Gammaproteobacteria</taxon>
        <taxon>Methylococcales</taxon>
        <taxon>Methylococcaceae</taxon>
        <taxon>Methylobacter</taxon>
    </lineage>
</organism>
<evidence type="ECO:0000256" key="15">
    <source>
        <dbReference type="SAM" id="Coils"/>
    </source>
</evidence>
<feature type="coiled-coil region" evidence="15">
    <location>
        <begin position="38"/>
        <end position="127"/>
    </location>
</feature>
<evidence type="ECO:0000256" key="7">
    <source>
        <dbReference type="ARBA" id="ARBA00023065"/>
    </source>
</evidence>
<keyword evidence="6 13" id="KW-1133">Transmembrane helix</keyword>
<dbReference type="GO" id="GO:0005886">
    <property type="term" value="C:plasma membrane"/>
    <property type="evidence" value="ECO:0007669"/>
    <property type="project" value="UniProtKB-SubCell"/>
</dbReference>
<dbReference type="OrthoDB" id="466272at2"/>
<comment type="function">
    <text evidence="11">Component of the F(0) channel, it forms part of the peripheral stalk, linking F(1) to F(0). The b'-subunit is a diverged and duplicated form of b found in plants and photosynthetic bacteria.</text>
</comment>
<reference evidence="16 17" key="1">
    <citation type="submission" date="2018-02" db="EMBL/GenBank/DDBJ databases">
        <title>Subsurface microbial communities from deep shales in Ohio and West Virginia, USA.</title>
        <authorList>
            <person name="Wrighton K."/>
        </authorList>
    </citation>
    <scope>NUCLEOTIDE SEQUENCE [LARGE SCALE GENOMIC DNA]</scope>
    <source>
        <strain evidence="16 17">OWC-G53F</strain>
    </source>
</reference>
<evidence type="ECO:0000256" key="6">
    <source>
        <dbReference type="ARBA" id="ARBA00022989"/>
    </source>
</evidence>
<evidence type="ECO:0000256" key="12">
    <source>
        <dbReference type="ARBA" id="ARBA00037847"/>
    </source>
</evidence>
<dbReference type="GO" id="GO:0046961">
    <property type="term" value="F:proton-transporting ATPase activity, rotational mechanism"/>
    <property type="evidence" value="ECO:0007669"/>
    <property type="project" value="TreeGrafter"/>
</dbReference>
<evidence type="ECO:0000256" key="11">
    <source>
        <dbReference type="ARBA" id="ARBA00025614"/>
    </source>
</evidence>
<comment type="caution">
    <text evidence="16">The sequence shown here is derived from an EMBL/GenBank/DDBJ whole genome shotgun (WGS) entry which is preliminary data.</text>
</comment>
<keyword evidence="13" id="KW-1003">Cell membrane</keyword>
<keyword evidence="2 13" id="KW-0813">Transport</keyword>
<keyword evidence="9 13" id="KW-0066">ATP synthesis</keyword>
<feature type="transmembrane region" description="Helical" evidence="13">
    <location>
        <begin position="6"/>
        <end position="27"/>
    </location>
</feature>
<dbReference type="AlphaFoldDB" id="A0A2S6GP26"/>